<dbReference type="InterPro" id="IPR035979">
    <property type="entry name" value="RBD_domain_sf"/>
</dbReference>
<dbReference type="GO" id="GO:0003729">
    <property type="term" value="F:mRNA binding"/>
    <property type="evidence" value="ECO:0007669"/>
    <property type="project" value="TreeGrafter"/>
</dbReference>
<dbReference type="GO" id="GO:0005634">
    <property type="term" value="C:nucleus"/>
    <property type="evidence" value="ECO:0007669"/>
    <property type="project" value="TreeGrafter"/>
</dbReference>
<protein>
    <recommendedName>
        <fullName evidence="7">RRM domain-containing protein</fullName>
    </recommendedName>
</protein>
<dbReference type="AlphaFoldDB" id="A0A0G4HRK5"/>
<feature type="compositionally biased region" description="Basic and acidic residues" evidence="3">
    <location>
        <begin position="226"/>
        <end position="237"/>
    </location>
</feature>
<dbReference type="VEuPathDB" id="CryptoDB:Cvel_1291"/>
<dbReference type="Pfam" id="PF00076">
    <property type="entry name" value="RRM_1"/>
    <property type="match status" value="1"/>
</dbReference>
<dbReference type="Gene3D" id="2.20.70.10">
    <property type="match status" value="1"/>
</dbReference>
<keyword evidence="1 2" id="KW-0694">RNA-binding</keyword>
<evidence type="ECO:0000259" key="5">
    <source>
        <dbReference type="PROSITE" id="PS50102"/>
    </source>
</evidence>
<feature type="domain" description="WW" evidence="4">
    <location>
        <begin position="144"/>
        <end position="163"/>
    </location>
</feature>
<evidence type="ECO:0008006" key="7">
    <source>
        <dbReference type="Google" id="ProtNLM"/>
    </source>
</evidence>
<dbReference type="CDD" id="cd00201">
    <property type="entry name" value="WW"/>
    <property type="match status" value="1"/>
</dbReference>
<feature type="compositionally biased region" description="Polar residues" evidence="3">
    <location>
        <begin position="197"/>
        <end position="213"/>
    </location>
</feature>
<evidence type="ECO:0000259" key="4">
    <source>
        <dbReference type="PROSITE" id="PS50020"/>
    </source>
</evidence>
<feature type="domain" description="RRM" evidence="5">
    <location>
        <begin position="694"/>
        <end position="772"/>
    </location>
</feature>
<feature type="region of interest" description="Disordered" evidence="3">
    <location>
        <begin position="160"/>
        <end position="522"/>
    </location>
</feature>
<feature type="compositionally biased region" description="Basic and acidic residues" evidence="3">
    <location>
        <begin position="819"/>
        <end position="846"/>
    </location>
</feature>
<dbReference type="InterPro" id="IPR001202">
    <property type="entry name" value="WW_dom"/>
</dbReference>
<sequence length="846" mass="88660">MECRSPRGSVFYLDLVSGRKVDQKPLEFELKEKEALRPQASAAAPSGAVGHSAASSLNAYDPISLASSSSIWGPPAGKAKSLTAFPVSSDRASSVVGSTGGEQRGERRFVQESLSDSGVKRTLQTWGTGRREIGKYVECVDGMGQVFYYNHETKTSTWEMPPEFSAFSAGGGENGEGGDGKEGEDSEVDAGAPPRSPQSSAVSKGRSAATSVDVSGRGGWSIRTASEWDHPHPDWRQHLMMPPPLAAHQQSDAPPGGGLWLPPQPQPVLGEGEVGEGGEAEEETELVEEEETEVDENGQRGVGSPVCSIASSVKVSRKTRSDPGAPMLVYPFTLQPSERDPAQETAGPSVVPYPVSVSSSVRAFPPPPDPQTNLSGFQGERHKEEDVKDKEFKNEFENRKGGDGHMRRQQGAMHRGERQVDPSPPPPPLQQTPIGVFPSSFSQTRGAPPHGPPIMMGGPPSPHGGNYNHAVSPLESPPGPSGLPPDQSRIWGQPLHPPGPPTLLGHRPPTPAGGSLHPQAFPPDVSGVAPPLHMHLAGIGAPPQRHSHTAPPPPSVDPPHPLQIPPPAFIAQQQQPHAPSAKPYSHLPPGHSNGPSLVPVPGGLGRQVGGGGMLNPRGGPGPPPLLGTPPVPVPGPPGGGDISQSQEMLLGPQQKAAPTADIPMPVSPLAASVHGPGGGDLPGLAASGYGVPGTNLFVFHLPDEWTDSVLAEKFSIHGRVVRARVQTSQATGKSRGFGFVCMDCPLSAARALVEMNGFRASGKRLSVHVKKGEEEALSSAVGAEAMTKLQESSRQNQKRRKKKRGKGGGTSKQQQEGGEEQKGGDDPKGDGEDEEKGSGDETDHES</sequence>
<dbReference type="PROSITE" id="PS50020">
    <property type="entry name" value="WW_DOMAIN_2"/>
    <property type="match status" value="1"/>
</dbReference>
<feature type="compositionally biased region" description="Pro residues" evidence="3">
    <location>
        <begin position="619"/>
        <end position="637"/>
    </location>
</feature>
<dbReference type="PROSITE" id="PS50102">
    <property type="entry name" value="RRM"/>
    <property type="match status" value="1"/>
</dbReference>
<evidence type="ECO:0000313" key="6">
    <source>
        <dbReference type="EMBL" id="CEM46916.1"/>
    </source>
</evidence>
<dbReference type="PANTHER" id="PTHR48025:SF1">
    <property type="entry name" value="RRM DOMAIN-CONTAINING PROTEIN"/>
    <property type="match status" value="1"/>
</dbReference>
<name>A0A0G4HRK5_9ALVE</name>
<dbReference type="InterPro" id="IPR012677">
    <property type="entry name" value="Nucleotide-bd_a/b_plait_sf"/>
</dbReference>
<dbReference type="EMBL" id="CDMZ01003588">
    <property type="protein sequence ID" value="CEM46916.1"/>
    <property type="molecule type" value="Genomic_DNA"/>
</dbReference>
<dbReference type="InterPro" id="IPR000504">
    <property type="entry name" value="RRM_dom"/>
</dbReference>
<proteinExistence type="predicted"/>
<feature type="region of interest" description="Disordered" evidence="3">
    <location>
        <begin position="778"/>
        <end position="846"/>
    </location>
</feature>
<evidence type="ECO:0000256" key="2">
    <source>
        <dbReference type="PROSITE-ProRule" id="PRU00176"/>
    </source>
</evidence>
<feature type="compositionally biased region" description="Low complexity" evidence="3">
    <location>
        <begin position="569"/>
        <end position="579"/>
    </location>
</feature>
<dbReference type="Pfam" id="PF00397">
    <property type="entry name" value="WW"/>
    <property type="match status" value="1"/>
</dbReference>
<feature type="region of interest" description="Disordered" evidence="3">
    <location>
        <begin position="536"/>
        <end position="644"/>
    </location>
</feature>
<feature type="compositionally biased region" description="Low complexity" evidence="3">
    <location>
        <begin position="348"/>
        <end position="361"/>
    </location>
</feature>
<dbReference type="InterPro" id="IPR050502">
    <property type="entry name" value="Euk_RNA-bind_prot"/>
</dbReference>
<accession>A0A0G4HRK5</accession>
<feature type="compositionally biased region" description="Basic residues" evidence="3">
    <location>
        <begin position="796"/>
        <end position="806"/>
    </location>
</feature>
<evidence type="ECO:0000256" key="3">
    <source>
        <dbReference type="SAM" id="MobiDB-lite"/>
    </source>
</evidence>
<dbReference type="SUPFAM" id="SSF51045">
    <property type="entry name" value="WW domain"/>
    <property type="match status" value="1"/>
</dbReference>
<gene>
    <name evidence="6" type="ORF">Cvel_1291</name>
</gene>
<feature type="compositionally biased region" description="Basic and acidic residues" evidence="3">
    <location>
        <begin position="379"/>
        <end position="406"/>
    </location>
</feature>
<feature type="compositionally biased region" description="Gly residues" evidence="3">
    <location>
        <begin position="602"/>
        <end position="613"/>
    </location>
</feature>
<reference evidence="6" key="1">
    <citation type="submission" date="2014-11" db="EMBL/GenBank/DDBJ databases">
        <authorList>
            <person name="Otto D Thomas"/>
            <person name="Naeem Raeece"/>
        </authorList>
    </citation>
    <scope>NUCLEOTIDE SEQUENCE</scope>
</reference>
<dbReference type="InterPro" id="IPR036020">
    <property type="entry name" value="WW_dom_sf"/>
</dbReference>
<dbReference type="Gene3D" id="3.30.70.330">
    <property type="match status" value="1"/>
</dbReference>
<dbReference type="SMART" id="SM00456">
    <property type="entry name" value="WW"/>
    <property type="match status" value="1"/>
</dbReference>
<dbReference type="PANTHER" id="PTHR48025">
    <property type="entry name" value="OS02G0815200 PROTEIN"/>
    <property type="match status" value="1"/>
</dbReference>
<feature type="compositionally biased region" description="Acidic residues" evidence="3">
    <location>
        <begin position="273"/>
        <end position="296"/>
    </location>
</feature>
<evidence type="ECO:0000256" key="1">
    <source>
        <dbReference type="ARBA" id="ARBA00022884"/>
    </source>
</evidence>
<dbReference type="SUPFAM" id="SSF54928">
    <property type="entry name" value="RNA-binding domain, RBD"/>
    <property type="match status" value="1"/>
</dbReference>
<dbReference type="SMART" id="SM00360">
    <property type="entry name" value="RRM"/>
    <property type="match status" value="1"/>
</dbReference>
<feature type="compositionally biased region" description="Pro residues" evidence="3">
    <location>
        <begin position="550"/>
        <end position="568"/>
    </location>
</feature>
<organism evidence="6">
    <name type="scientific">Chromera velia CCMP2878</name>
    <dbReference type="NCBI Taxonomy" id="1169474"/>
    <lineage>
        <taxon>Eukaryota</taxon>
        <taxon>Sar</taxon>
        <taxon>Alveolata</taxon>
        <taxon>Colpodellida</taxon>
        <taxon>Chromeraceae</taxon>
        <taxon>Chromera</taxon>
    </lineage>
</organism>